<keyword evidence="1" id="KW-0732">Signal</keyword>
<accession>A0AAN8J6W2</accession>
<dbReference type="GO" id="GO:0016787">
    <property type="term" value="F:hydrolase activity"/>
    <property type="evidence" value="ECO:0007669"/>
    <property type="project" value="InterPro"/>
</dbReference>
<evidence type="ECO:0000313" key="3">
    <source>
        <dbReference type="Proteomes" id="UP001347796"/>
    </source>
</evidence>
<dbReference type="EMBL" id="JAZGQO010000014">
    <property type="protein sequence ID" value="KAK6170529.1"/>
    <property type="molecule type" value="Genomic_DNA"/>
</dbReference>
<dbReference type="InterPro" id="IPR016192">
    <property type="entry name" value="APOBEC/CMP_deaminase_Zn-bd"/>
</dbReference>
<reference evidence="2 3" key="1">
    <citation type="submission" date="2024-01" db="EMBL/GenBank/DDBJ databases">
        <title>The genome of the rayed Mediterranean limpet Patella caerulea (Linnaeus, 1758).</title>
        <authorList>
            <person name="Anh-Thu Weber A."/>
            <person name="Halstead-Nussloch G."/>
        </authorList>
    </citation>
    <scope>NUCLEOTIDE SEQUENCE [LARGE SCALE GENOMIC DNA]</scope>
    <source>
        <strain evidence="2">AATW-2023a</strain>
        <tissue evidence="2">Whole specimen</tissue>
    </source>
</reference>
<evidence type="ECO:0008006" key="4">
    <source>
        <dbReference type="Google" id="ProtNLM"/>
    </source>
</evidence>
<evidence type="ECO:0000313" key="2">
    <source>
        <dbReference type="EMBL" id="KAK6170529.1"/>
    </source>
</evidence>
<dbReference type="AlphaFoldDB" id="A0AAN8J6W2"/>
<sequence length="217" mass="25121">MRMWMVLLCLGLLQVSVQGIEFPQHEACYMQSLYSAFVPQNRNIQFAVLTLDGAGRDENYNPSPNNPHGGNLPNNPVNYLVRTRTNTEHAERLLVNEAEGMIDRYRQRHRRLPRTIHLLSYLEPCADCGSTLVNFLRNYVSQGVSVFLGYMDEYRRMSNRDRIQNMMAYGEANIPYDQIREPSEHDELRRKKRSASSWCQYPRPGFLRALVCGSCLA</sequence>
<keyword evidence="3" id="KW-1185">Reference proteome</keyword>
<evidence type="ECO:0000256" key="1">
    <source>
        <dbReference type="SAM" id="SignalP"/>
    </source>
</evidence>
<name>A0AAN8J6W2_PATCE</name>
<protein>
    <recommendedName>
        <fullName evidence="4">CMP/dCMP-type deaminase domain-containing protein</fullName>
    </recommendedName>
</protein>
<feature type="signal peptide" evidence="1">
    <location>
        <begin position="1"/>
        <end position="19"/>
    </location>
</feature>
<dbReference type="PROSITE" id="PS00903">
    <property type="entry name" value="CYT_DCMP_DEAMINASES_1"/>
    <property type="match status" value="1"/>
</dbReference>
<comment type="caution">
    <text evidence="2">The sequence shown here is derived from an EMBL/GenBank/DDBJ whole genome shotgun (WGS) entry which is preliminary data.</text>
</comment>
<dbReference type="GO" id="GO:0008270">
    <property type="term" value="F:zinc ion binding"/>
    <property type="evidence" value="ECO:0007669"/>
    <property type="project" value="InterPro"/>
</dbReference>
<feature type="chain" id="PRO_5042997042" description="CMP/dCMP-type deaminase domain-containing protein" evidence="1">
    <location>
        <begin position="20"/>
        <end position="217"/>
    </location>
</feature>
<proteinExistence type="predicted"/>
<organism evidence="2 3">
    <name type="scientific">Patella caerulea</name>
    <name type="common">Rayed Mediterranean limpet</name>
    <dbReference type="NCBI Taxonomy" id="87958"/>
    <lineage>
        <taxon>Eukaryota</taxon>
        <taxon>Metazoa</taxon>
        <taxon>Spiralia</taxon>
        <taxon>Lophotrochozoa</taxon>
        <taxon>Mollusca</taxon>
        <taxon>Gastropoda</taxon>
        <taxon>Patellogastropoda</taxon>
        <taxon>Patelloidea</taxon>
        <taxon>Patellidae</taxon>
        <taxon>Patella</taxon>
    </lineage>
</organism>
<dbReference type="Proteomes" id="UP001347796">
    <property type="component" value="Unassembled WGS sequence"/>
</dbReference>
<gene>
    <name evidence="2" type="ORF">SNE40_018903</name>
</gene>